<evidence type="ECO:0000313" key="3">
    <source>
        <dbReference type="Proteomes" id="UP001603857"/>
    </source>
</evidence>
<dbReference type="AlphaFoldDB" id="A0ABD1MNC4"/>
<dbReference type="EMBL" id="JBGMDY010000004">
    <property type="protein sequence ID" value="KAL2337297.1"/>
    <property type="molecule type" value="Genomic_DNA"/>
</dbReference>
<feature type="region of interest" description="Disordered" evidence="1">
    <location>
        <begin position="34"/>
        <end position="55"/>
    </location>
</feature>
<accession>A0ABD1MNC4</accession>
<keyword evidence="3" id="KW-1185">Reference proteome</keyword>
<reference evidence="2 3" key="1">
    <citation type="submission" date="2024-08" db="EMBL/GenBank/DDBJ databases">
        <title>Insights into the chromosomal genome structure of Flemingia macrophylla.</title>
        <authorList>
            <person name="Ding Y."/>
            <person name="Zhao Y."/>
            <person name="Bi W."/>
            <person name="Wu M."/>
            <person name="Zhao G."/>
            <person name="Gong Y."/>
            <person name="Li W."/>
            <person name="Zhang P."/>
        </authorList>
    </citation>
    <scope>NUCLEOTIDE SEQUENCE [LARGE SCALE GENOMIC DNA]</scope>
    <source>
        <strain evidence="2">DYQJB</strain>
        <tissue evidence="2">Leaf</tissue>
    </source>
</reference>
<proteinExistence type="predicted"/>
<evidence type="ECO:0000256" key="1">
    <source>
        <dbReference type="SAM" id="MobiDB-lite"/>
    </source>
</evidence>
<comment type="caution">
    <text evidence="2">The sequence shown here is derived from an EMBL/GenBank/DDBJ whole genome shotgun (WGS) entry which is preliminary data.</text>
</comment>
<name>A0ABD1MNC4_9FABA</name>
<feature type="region of interest" description="Disordered" evidence="1">
    <location>
        <begin position="89"/>
        <end position="110"/>
    </location>
</feature>
<gene>
    <name evidence="2" type="ORF">Fmac_011743</name>
</gene>
<evidence type="ECO:0000313" key="2">
    <source>
        <dbReference type="EMBL" id="KAL2337297.1"/>
    </source>
</evidence>
<dbReference type="Proteomes" id="UP001603857">
    <property type="component" value="Unassembled WGS sequence"/>
</dbReference>
<protein>
    <submittedName>
        <fullName evidence="2">Uncharacterized protein</fullName>
    </submittedName>
</protein>
<sequence length="110" mass="12573">MQSIEEEIERIGQKWKKRELRSGGGEPKCRALALSSHSKSEDGMQASSTSKEEHYCQPTEVNPLFIVAQARKLRLDGTYWQHSYVIMQSDSDDSDYDPNLSPSHEPIFKD</sequence>
<organism evidence="2 3">
    <name type="scientific">Flemingia macrophylla</name>
    <dbReference type="NCBI Taxonomy" id="520843"/>
    <lineage>
        <taxon>Eukaryota</taxon>
        <taxon>Viridiplantae</taxon>
        <taxon>Streptophyta</taxon>
        <taxon>Embryophyta</taxon>
        <taxon>Tracheophyta</taxon>
        <taxon>Spermatophyta</taxon>
        <taxon>Magnoliopsida</taxon>
        <taxon>eudicotyledons</taxon>
        <taxon>Gunneridae</taxon>
        <taxon>Pentapetalae</taxon>
        <taxon>rosids</taxon>
        <taxon>fabids</taxon>
        <taxon>Fabales</taxon>
        <taxon>Fabaceae</taxon>
        <taxon>Papilionoideae</taxon>
        <taxon>50 kb inversion clade</taxon>
        <taxon>NPAAA clade</taxon>
        <taxon>indigoferoid/millettioid clade</taxon>
        <taxon>Phaseoleae</taxon>
        <taxon>Flemingia</taxon>
    </lineage>
</organism>